<dbReference type="InterPro" id="IPR001623">
    <property type="entry name" value="DnaJ_domain"/>
</dbReference>
<protein>
    <recommendedName>
        <fullName evidence="2">J domain-containing protein</fullName>
    </recommendedName>
</protein>
<dbReference type="RefSeq" id="XP_062876049.1">
    <property type="nucleotide sequence ID" value="XM_063019979.1"/>
</dbReference>
<reference evidence="3 4" key="1">
    <citation type="submission" date="2023-10" db="EMBL/GenBank/DDBJ databases">
        <title>Draft Genome Sequence of Candida saopaulonensis from a very Premature Infant with Sepsis.</title>
        <authorList>
            <person name="Ning Y."/>
            <person name="Dai R."/>
            <person name="Xiao M."/>
            <person name="Xu Y."/>
            <person name="Yan Q."/>
            <person name="Zhang L."/>
        </authorList>
    </citation>
    <scope>NUCLEOTIDE SEQUENCE [LARGE SCALE GENOMIC DNA]</scope>
    <source>
        <strain evidence="3 4">19XY460</strain>
    </source>
</reference>
<dbReference type="PANTHER" id="PTHR44144">
    <property type="entry name" value="DNAJ HOMOLOG SUBFAMILY C MEMBER 9"/>
    <property type="match status" value="1"/>
</dbReference>
<dbReference type="GO" id="GO:0031072">
    <property type="term" value="F:heat shock protein binding"/>
    <property type="evidence" value="ECO:0007669"/>
    <property type="project" value="TreeGrafter"/>
</dbReference>
<dbReference type="InterPro" id="IPR018253">
    <property type="entry name" value="DnaJ_domain_CS"/>
</dbReference>
<evidence type="ECO:0000313" key="3">
    <source>
        <dbReference type="EMBL" id="WPK23663.1"/>
    </source>
</evidence>
<feature type="domain" description="J" evidence="2">
    <location>
        <begin position="4"/>
        <end position="71"/>
    </location>
</feature>
<keyword evidence="1" id="KW-0175">Coiled coil</keyword>
<sequence length="267" mass="30946">MEIDPYAVLEVDKSATPIDIKRAYKKLSLKHHPDKVQQKGGELDATLFPKIQFAYSILSDASKRQRYDATGSLGLAGDDDADGFFDWKEYFQSMTDKLTIDMIEEDRAKYQGSEEEREDILHNFAYYEGDFLRLFEVVPHLEFDEAQEARAFEIIENGIAEGALELDKNMRKTWDKYKKSRKTKVKQQLKKMAKEAQEAEKLSRKLGQKRASSENDLRAMIQRKNAKGLDNLISNLEAKYGGKKRDVPDDEEFAKIQEKMMKKKRRA</sequence>
<evidence type="ECO:0000256" key="1">
    <source>
        <dbReference type="SAM" id="Coils"/>
    </source>
</evidence>
<dbReference type="Gene3D" id="1.10.287.110">
    <property type="entry name" value="DnaJ domain"/>
    <property type="match status" value="1"/>
</dbReference>
<dbReference type="SUPFAM" id="SSF46565">
    <property type="entry name" value="Chaperone J-domain"/>
    <property type="match status" value="1"/>
</dbReference>
<dbReference type="GO" id="GO:0005634">
    <property type="term" value="C:nucleus"/>
    <property type="evidence" value="ECO:0007669"/>
    <property type="project" value="TreeGrafter"/>
</dbReference>
<dbReference type="InterPro" id="IPR056453">
    <property type="entry name" value="HTH_DNAJC9"/>
</dbReference>
<accession>A0AAX4H576</accession>
<dbReference type="PANTHER" id="PTHR44144:SF1">
    <property type="entry name" value="DNAJ HOMOLOG SUBFAMILY C MEMBER 9"/>
    <property type="match status" value="1"/>
</dbReference>
<keyword evidence="4" id="KW-1185">Reference proteome</keyword>
<evidence type="ECO:0000313" key="4">
    <source>
        <dbReference type="Proteomes" id="UP001338582"/>
    </source>
</evidence>
<dbReference type="Proteomes" id="UP001338582">
    <property type="component" value="Chromosome 1"/>
</dbReference>
<dbReference type="PRINTS" id="PR00625">
    <property type="entry name" value="JDOMAIN"/>
</dbReference>
<dbReference type="GeneID" id="88171973"/>
<dbReference type="PROSITE" id="PS00636">
    <property type="entry name" value="DNAJ_1"/>
    <property type="match status" value="1"/>
</dbReference>
<dbReference type="InterPro" id="IPR052594">
    <property type="entry name" value="J_domain-containing_protein"/>
</dbReference>
<dbReference type="AlphaFoldDB" id="A0AAX4H576"/>
<dbReference type="KEGG" id="asau:88171973"/>
<organism evidence="3 4">
    <name type="scientific">Australozyma saopauloensis</name>
    <dbReference type="NCBI Taxonomy" id="291208"/>
    <lineage>
        <taxon>Eukaryota</taxon>
        <taxon>Fungi</taxon>
        <taxon>Dikarya</taxon>
        <taxon>Ascomycota</taxon>
        <taxon>Saccharomycotina</taxon>
        <taxon>Pichiomycetes</taxon>
        <taxon>Metschnikowiaceae</taxon>
        <taxon>Australozyma</taxon>
    </lineage>
</organism>
<proteinExistence type="predicted"/>
<name>A0AAX4H576_9ASCO</name>
<gene>
    <name evidence="3" type="ORF">PUMCH_000905</name>
</gene>
<dbReference type="SMART" id="SM00271">
    <property type="entry name" value="DnaJ"/>
    <property type="match status" value="1"/>
</dbReference>
<dbReference type="EMBL" id="CP138894">
    <property type="protein sequence ID" value="WPK23663.1"/>
    <property type="molecule type" value="Genomic_DNA"/>
</dbReference>
<dbReference type="InterPro" id="IPR036869">
    <property type="entry name" value="J_dom_sf"/>
</dbReference>
<dbReference type="CDD" id="cd06257">
    <property type="entry name" value="DnaJ"/>
    <property type="match status" value="1"/>
</dbReference>
<evidence type="ECO:0000259" key="2">
    <source>
        <dbReference type="PROSITE" id="PS50076"/>
    </source>
</evidence>
<dbReference type="GO" id="GO:0005737">
    <property type="term" value="C:cytoplasm"/>
    <property type="evidence" value="ECO:0007669"/>
    <property type="project" value="TreeGrafter"/>
</dbReference>
<dbReference type="PROSITE" id="PS50076">
    <property type="entry name" value="DNAJ_2"/>
    <property type="match status" value="1"/>
</dbReference>
<dbReference type="Pfam" id="PF00226">
    <property type="entry name" value="DnaJ"/>
    <property type="match status" value="1"/>
</dbReference>
<feature type="coiled-coil region" evidence="1">
    <location>
        <begin position="179"/>
        <end position="209"/>
    </location>
</feature>
<dbReference type="Pfam" id="PF23302">
    <property type="entry name" value="HTH_DNAJC9"/>
    <property type="match status" value="1"/>
</dbReference>